<proteinExistence type="predicted"/>
<dbReference type="OrthoDB" id="19855at10239"/>
<dbReference type="KEGG" id="vg:24405116"/>
<accession>A0A0A0YPR0</accession>
<dbReference type="Proteomes" id="UP000030329">
    <property type="component" value="Segment"/>
</dbReference>
<dbReference type="RefSeq" id="YP_009140548.1">
    <property type="nucleotide sequence ID" value="NC_027125.1"/>
</dbReference>
<dbReference type="EMBL" id="KM873719">
    <property type="protein sequence ID" value="AIX11902.1"/>
    <property type="molecule type" value="Genomic_DNA"/>
</dbReference>
<organism evidence="1 2">
    <name type="scientific">Flavobacterium phage FCL-2</name>
    <dbReference type="NCBI Taxonomy" id="908819"/>
    <lineage>
        <taxon>Viruses</taxon>
        <taxon>Duplodnaviria</taxon>
        <taxon>Heunggongvirae</taxon>
        <taxon>Uroviricota</taxon>
        <taxon>Caudoviricetes</taxon>
        <taxon>Ficleduovirus</taxon>
        <taxon>Ficleduovirus FCL2</taxon>
    </lineage>
</organism>
<sequence length="251" mass="28248">MSKEISTAQSTQLKGGAFSSMANFEDAQKIASILSKSDLVPASYKNNIPNTMIALEMANRLNISPFEVMQNLDIIKGKPSWNSTFIIASINSCGRFKPLRFEFIGTPKTDEYGCRAYTEDLEGNKLVGPTITWLMVKSEGWLSKAGSKWQTMPELMFQYRAASFFGRLYAPDILKGMQSADEVKDVVGTIDVDYEDETRISELRDLFNKAEENLSESEKSHAKRIIDTKESTSYDKLEKFLKSKIDNNGNK</sequence>
<reference evidence="1 2" key="1">
    <citation type="journal article" date="2015" name="Front. Microbiol.">
        <title>The use of phage FCL-2 as an alternative to chemotherapy against columnaris disease in aquaculture.</title>
        <authorList>
            <person name="Laanto E."/>
            <person name="Bamford J.K."/>
            <person name="Ravantti J.J."/>
            <person name="Sundberg L.R."/>
        </authorList>
    </citation>
    <scope>NUCLEOTIDE SEQUENCE [LARGE SCALE GENOMIC DNA]</scope>
</reference>
<keyword evidence="2" id="KW-1185">Reference proteome</keyword>
<evidence type="ECO:0000313" key="2">
    <source>
        <dbReference type="Proteomes" id="UP000030329"/>
    </source>
</evidence>
<protein>
    <submittedName>
        <fullName evidence="1">Uncharacterized protein</fullName>
    </submittedName>
</protein>
<evidence type="ECO:0000313" key="1">
    <source>
        <dbReference type="EMBL" id="AIX11902.1"/>
    </source>
</evidence>
<dbReference type="GeneID" id="24405116"/>
<name>A0A0A0YPR0_9CAUD</name>